<dbReference type="InterPro" id="IPR005467">
    <property type="entry name" value="His_kinase_dom"/>
</dbReference>
<dbReference type="CDD" id="cd00156">
    <property type="entry name" value="REC"/>
    <property type="match status" value="1"/>
</dbReference>
<dbReference type="SUPFAM" id="SSF55785">
    <property type="entry name" value="PYP-like sensor domain (PAS domain)"/>
    <property type="match status" value="4"/>
</dbReference>
<dbReference type="RefSeq" id="WP_344804677.1">
    <property type="nucleotide sequence ID" value="NZ_BAABBO010000007.1"/>
</dbReference>
<evidence type="ECO:0000259" key="10">
    <source>
        <dbReference type="PROSITE" id="PS50113"/>
    </source>
</evidence>
<dbReference type="InterPro" id="IPR013767">
    <property type="entry name" value="PAS_fold"/>
</dbReference>
<dbReference type="PROSITE" id="PS50113">
    <property type="entry name" value="PAC"/>
    <property type="match status" value="2"/>
</dbReference>
<dbReference type="InterPro" id="IPR003594">
    <property type="entry name" value="HATPase_dom"/>
</dbReference>
<dbReference type="SUPFAM" id="SSF55874">
    <property type="entry name" value="ATPase domain of HSP90 chaperone/DNA topoisomerase II/histidine kinase"/>
    <property type="match status" value="1"/>
</dbReference>
<gene>
    <name evidence="11" type="ORF">GCM10022278_13890</name>
</gene>
<dbReference type="SMART" id="SM00387">
    <property type="entry name" value="HATPase_c"/>
    <property type="match status" value="1"/>
</dbReference>
<dbReference type="PANTHER" id="PTHR43047">
    <property type="entry name" value="TWO-COMPONENT HISTIDINE PROTEIN KINASE"/>
    <property type="match status" value="1"/>
</dbReference>
<feature type="domain" description="PAS" evidence="9">
    <location>
        <begin position="307"/>
        <end position="352"/>
    </location>
</feature>
<evidence type="ECO:0000256" key="3">
    <source>
        <dbReference type="ARBA" id="ARBA00022553"/>
    </source>
</evidence>
<dbReference type="Pfam" id="PF01590">
    <property type="entry name" value="GAF"/>
    <property type="match status" value="1"/>
</dbReference>
<dbReference type="Gene3D" id="3.40.50.2300">
    <property type="match status" value="1"/>
</dbReference>
<feature type="domain" description="PAS" evidence="9">
    <location>
        <begin position="175"/>
        <end position="251"/>
    </location>
</feature>
<dbReference type="InterPro" id="IPR003661">
    <property type="entry name" value="HisK_dim/P_dom"/>
</dbReference>
<dbReference type="PRINTS" id="PR00344">
    <property type="entry name" value="BCTRLSENSOR"/>
</dbReference>
<evidence type="ECO:0000313" key="11">
    <source>
        <dbReference type="EMBL" id="GAA3956563.1"/>
    </source>
</evidence>
<dbReference type="PROSITE" id="PS50112">
    <property type="entry name" value="PAS"/>
    <property type="match status" value="3"/>
</dbReference>
<feature type="modified residue" description="4-aspartylphosphate" evidence="6">
    <location>
        <position position="985"/>
    </location>
</feature>
<dbReference type="EC" id="2.7.13.3" evidence="2"/>
<evidence type="ECO:0000256" key="1">
    <source>
        <dbReference type="ARBA" id="ARBA00000085"/>
    </source>
</evidence>
<feature type="domain" description="PAC" evidence="10">
    <location>
        <begin position="519"/>
        <end position="575"/>
    </location>
</feature>
<evidence type="ECO:0000313" key="12">
    <source>
        <dbReference type="Proteomes" id="UP001501337"/>
    </source>
</evidence>
<dbReference type="Proteomes" id="UP001501337">
    <property type="component" value="Unassembled WGS sequence"/>
</dbReference>
<dbReference type="InterPro" id="IPR001789">
    <property type="entry name" value="Sig_transdc_resp-reg_receiver"/>
</dbReference>
<dbReference type="PROSITE" id="PS50109">
    <property type="entry name" value="HIS_KIN"/>
    <property type="match status" value="1"/>
</dbReference>
<dbReference type="SMART" id="SM00448">
    <property type="entry name" value="REC"/>
    <property type="match status" value="1"/>
</dbReference>
<dbReference type="InterPro" id="IPR036097">
    <property type="entry name" value="HisK_dim/P_sf"/>
</dbReference>
<dbReference type="InterPro" id="IPR036890">
    <property type="entry name" value="HATPase_C_sf"/>
</dbReference>
<dbReference type="SUPFAM" id="SSF55781">
    <property type="entry name" value="GAF domain-like"/>
    <property type="match status" value="1"/>
</dbReference>
<dbReference type="InterPro" id="IPR004358">
    <property type="entry name" value="Sig_transdc_His_kin-like_C"/>
</dbReference>
<evidence type="ECO:0000256" key="2">
    <source>
        <dbReference type="ARBA" id="ARBA00012438"/>
    </source>
</evidence>
<dbReference type="PANTHER" id="PTHR43047:SF72">
    <property type="entry name" value="OSMOSENSING HISTIDINE PROTEIN KINASE SLN1"/>
    <property type="match status" value="1"/>
</dbReference>
<evidence type="ECO:0000259" key="7">
    <source>
        <dbReference type="PROSITE" id="PS50109"/>
    </source>
</evidence>
<proteinExistence type="predicted"/>
<evidence type="ECO:0000259" key="9">
    <source>
        <dbReference type="PROSITE" id="PS50112"/>
    </source>
</evidence>
<keyword evidence="4" id="KW-0808">Transferase</keyword>
<dbReference type="Pfam" id="PF00512">
    <property type="entry name" value="HisKA"/>
    <property type="match status" value="1"/>
</dbReference>
<dbReference type="PROSITE" id="PS50110">
    <property type="entry name" value="RESPONSE_REGULATORY"/>
    <property type="match status" value="1"/>
</dbReference>
<dbReference type="NCBIfam" id="TIGR00229">
    <property type="entry name" value="sensory_box"/>
    <property type="match status" value="3"/>
</dbReference>
<feature type="domain" description="Histidine kinase" evidence="7">
    <location>
        <begin position="705"/>
        <end position="924"/>
    </location>
</feature>
<reference evidence="12" key="1">
    <citation type="journal article" date="2019" name="Int. J. Syst. Evol. Microbiol.">
        <title>The Global Catalogue of Microorganisms (GCM) 10K type strain sequencing project: providing services to taxonomists for standard genome sequencing and annotation.</title>
        <authorList>
            <consortium name="The Broad Institute Genomics Platform"/>
            <consortium name="The Broad Institute Genome Sequencing Center for Infectious Disease"/>
            <person name="Wu L."/>
            <person name="Ma J."/>
        </authorList>
    </citation>
    <scope>NUCLEOTIDE SEQUENCE [LARGE SCALE GENOMIC DNA]</scope>
    <source>
        <strain evidence="12">JCM 17555</strain>
    </source>
</reference>
<dbReference type="InterPro" id="IPR011006">
    <property type="entry name" value="CheY-like_superfamily"/>
</dbReference>
<protein>
    <recommendedName>
        <fullName evidence="2">histidine kinase</fullName>
        <ecNumber evidence="2">2.7.13.3</ecNumber>
    </recommendedName>
</protein>
<evidence type="ECO:0000256" key="5">
    <source>
        <dbReference type="ARBA" id="ARBA00022777"/>
    </source>
</evidence>
<keyword evidence="12" id="KW-1185">Reference proteome</keyword>
<dbReference type="SMART" id="SM00086">
    <property type="entry name" value="PAC"/>
    <property type="match status" value="4"/>
</dbReference>
<dbReference type="InterPro" id="IPR001610">
    <property type="entry name" value="PAC"/>
</dbReference>
<dbReference type="CDD" id="cd16922">
    <property type="entry name" value="HATPase_EvgS-ArcB-TorS-like"/>
    <property type="match status" value="1"/>
</dbReference>
<feature type="domain" description="PAS" evidence="9">
    <location>
        <begin position="449"/>
        <end position="519"/>
    </location>
</feature>
<sequence length="1054" mass="116607">MTEPRFQAPPLPVNEPERLDALRSLNILDSPPEKEFDTLVQLAKTICDVPIALVSLIDQDRQWFKARCGIDATETERAISFCGHAILQKEIFEVQDARLDERFAENPLVTGAPFIQFYAGVPLVSEHGHCYGTLCIIDAKTRTLEESKRSQLIQLGDLAVHLMNTRRNQLVAEADAAMVDTLLEHMPNAVVACDANGKLNRFNRLARQWHGIDPLEVPPEEWAEHFDLYEPDESTLLPTEKIPLLRAFRGDAVDGSEIVIKPRNERPRHVQCHGRSTYAADGTHVGAVVVMQDFGALKEAVAQSARTSAHLKAIVDASTDTSIIATDKSGLITLFNTGASRLLGYSAEELIGIETPVCFHLASEIEARGEELSARAGRCIDGFDVFVFEALESSCESSNWTYVRKDGAHRQIHLSINALQDGRGEVTGYLAVAVDQTEQLAAQREARLQAERFAGAFDTAAIGMALVSLEGRWTAVNDSLCQMLGYCREELLATDFQTITHPEDLDSDLHLLDQLLAGEIRSYRLIKRYWHKDGSVIWAELSVALVRDEEGAPLHFVSQIRDVTTEKQANFALQASETRLRGLFQLSPIGIALNDAETGDFLDANQALLQQTGYDHSEFIRLSYWDVTPKEYEAKEQVALRELKTLGRYNLFEKEYYRKDGSRYPVRLQGMMIKGIDGRDVIWSLVEDISELQRVERMKADFVSTVSHELRTPLTSISGALQLLSHGIAGPVPDSMQEMLEIAAKNSQRLVLLVNDLLDIDKLAAGKMQLQLAGVDLCALLEETVQSMKAFALPMQVEIALGGDLEGQVYADRARLIQVLHNLLSNACKASPAGSLVELICERTADDAVIIEVIDRGRGIPAAFRPRIFQKFAQGDERDSRAYSGTGLGLAISQQLISHMGGVIGFESMEGHGSRFWIRLPNHSSGSARFRPNGPPRVLHVEDDADLGAVIRTQLRGIAEVEQALTLQQANYRLREKHFDLVLLDLKLPDGSGESLWEVFHQAQPDIPVVVLSGHEVPRALAGRVSAVITKNQEAGDQLTETVRRLIGGIGAAE</sequence>
<dbReference type="Gene3D" id="3.30.565.10">
    <property type="entry name" value="Histidine kinase-like ATPase, C-terminal domain"/>
    <property type="match status" value="1"/>
</dbReference>
<dbReference type="InterPro" id="IPR003018">
    <property type="entry name" value="GAF"/>
</dbReference>
<dbReference type="Pfam" id="PF13426">
    <property type="entry name" value="PAS_9"/>
    <property type="match status" value="2"/>
</dbReference>
<dbReference type="Pfam" id="PF02518">
    <property type="entry name" value="HATPase_c"/>
    <property type="match status" value="1"/>
</dbReference>
<dbReference type="SMART" id="SM00091">
    <property type="entry name" value="PAS"/>
    <property type="match status" value="4"/>
</dbReference>
<dbReference type="InterPro" id="IPR029016">
    <property type="entry name" value="GAF-like_dom_sf"/>
</dbReference>
<dbReference type="EMBL" id="BAABBO010000007">
    <property type="protein sequence ID" value="GAA3956563.1"/>
    <property type="molecule type" value="Genomic_DNA"/>
</dbReference>
<keyword evidence="3 6" id="KW-0597">Phosphoprotein</keyword>
<keyword evidence="5" id="KW-0418">Kinase</keyword>
<evidence type="ECO:0000256" key="6">
    <source>
        <dbReference type="PROSITE-ProRule" id="PRU00169"/>
    </source>
</evidence>
<dbReference type="Pfam" id="PF08447">
    <property type="entry name" value="PAS_3"/>
    <property type="match status" value="1"/>
</dbReference>
<comment type="catalytic activity">
    <reaction evidence="1">
        <text>ATP + protein L-histidine = ADP + protein N-phospho-L-histidine.</text>
        <dbReference type="EC" id="2.7.13.3"/>
    </reaction>
</comment>
<evidence type="ECO:0000256" key="4">
    <source>
        <dbReference type="ARBA" id="ARBA00022679"/>
    </source>
</evidence>
<evidence type="ECO:0000259" key="8">
    <source>
        <dbReference type="PROSITE" id="PS50110"/>
    </source>
</evidence>
<dbReference type="CDD" id="cd00082">
    <property type="entry name" value="HisKA"/>
    <property type="match status" value="1"/>
</dbReference>
<dbReference type="InterPro" id="IPR013655">
    <property type="entry name" value="PAS_fold_3"/>
</dbReference>
<dbReference type="Gene3D" id="1.10.287.130">
    <property type="match status" value="1"/>
</dbReference>
<dbReference type="SUPFAM" id="SSF47384">
    <property type="entry name" value="Homodimeric domain of signal transducing histidine kinase"/>
    <property type="match status" value="1"/>
</dbReference>
<dbReference type="SUPFAM" id="SSF52172">
    <property type="entry name" value="CheY-like"/>
    <property type="match status" value="1"/>
</dbReference>
<dbReference type="InterPro" id="IPR000014">
    <property type="entry name" value="PAS"/>
</dbReference>
<feature type="domain" description="Response regulatory" evidence="8">
    <location>
        <begin position="937"/>
        <end position="1046"/>
    </location>
</feature>
<dbReference type="SMART" id="SM00388">
    <property type="entry name" value="HisKA"/>
    <property type="match status" value="1"/>
</dbReference>
<dbReference type="CDD" id="cd00130">
    <property type="entry name" value="PAS"/>
    <property type="match status" value="3"/>
</dbReference>
<dbReference type="InterPro" id="IPR000700">
    <property type="entry name" value="PAS-assoc_C"/>
</dbReference>
<dbReference type="Pfam" id="PF00072">
    <property type="entry name" value="Response_reg"/>
    <property type="match status" value="1"/>
</dbReference>
<dbReference type="Gene3D" id="3.30.450.20">
    <property type="entry name" value="PAS domain"/>
    <property type="match status" value="4"/>
</dbReference>
<feature type="domain" description="PAC" evidence="10">
    <location>
        <begin position="396"/>
        <end position="448"/>
    </location>
</feature>
<dbReference type="SMART" id="SM00065">
    <property type="entry name" value="GAF"/>
    <property type="match status" value="1"/>
</dbReference>
<dbReference type="Pfam" id="PF00989">
    <property type="entry name" value="PAS"/>
    <property type="match status" value="1"/>
</dbReference>
<organism evidence="11 12">
    <name type="scientific">Allohahella marinimesophila</name>
    <dbReference type="NCBI Taxonomy" id="1054972"/>
    <lineage>
        <taxon>Bacteria</taxon>
        <taxon>Pseudomonadati</taxon>
        <taxon>Pseudomonadota</taxon>
        <taxon>Gammaproteobacteria</taxon>
        <taxon>Oceanospirillales</taxon>
        <taxon>Hahellaceae</taxon>
        <taxon>Allohahella</taxon>
    </lineage>
</organism>
<dbReference type="InterPro" id="IPR035965">
    <property type="entry name" value="PAS-like_dom_sf"/>
</dbReference>
<name>A0ABP7NYA0_9GAMM</name>
<dbReference type="Gene3D" id="3.30.450.40">
    <property type="match status" value="1"/>
</dbReference>
<accession>A0ABP7NYA0</accession>
<comment type="caution">
    <text evidence="11">The sequence shown here is derived from an EMBL/GenBank/DDBJ whole genome shotgun (WGS) entry which is preliminary data.</text>
</comment>